<dbReference type="Pfam" id="PF12276">
    <property type="entry name" value="DUF3617"/>
    <property type="match status" value="1"/>
</dbReference>
<evidence type="ECO:0008006" key="4">
    <source>
        <dbReference type="Google" id="ProtNLM"/>
    </source>
</evidence>
<dbReference type="InterPro" id="IPR022061">
    <property type="entry name" value="DUF3617"/>
</dbReference>
<evidence type="ECO:0000313" key="3">
    <source>
        <dbReference type="Proteomes" id="UP001528850"/>
    </source>
</evidence>
<sequence length="147" mass="16017">MMMNGLRYRRWVAAVVCLVATTMVRPVYADAGDFGAMPGLWKIQVRHVENGKAGAPTVTWHCVDEGADPWTTFASWTPAHGECTTTDPQRRTTSLTWKLTCKGSPEASAHVDFDSAKHYTGSVSVEGHGEVIQVEGSRYAACTSPED</sequence>
<feature type="chain" id="PRO_5046430113" description="DUF3617 family protein" evidence="1">
    <location>
        <begin position="30"/>
        <end position="147"/>
    </location>
</feature>
<evidence type="ECO:0000256" key="1">
    <source>
        <dbReference type="SAM" id="SignalP"/>
    </source>
</evidence>
<dbReference type="EMBL" id="JARJJS010000004">
    <property type="protein sequence ID" value="MDF4026452.1"/>
    <property type="molecule type" value="Genomic_DNA"/>
</dbReference>
<keyword evidence="1" id="KW-0732">Signal</keyword>
<keyword evidence="3" id="KW-1185">Reference proteome</keyword>
<organism evidence="2 3">
    <name type="scientific">Luteibacter sahnii</name>
    <dbReference type="NCBI Taxonomy" id="3021977"/>
    <lineage>
        <taxon>Bacteria</taxon>
        <taxon>Pseudomonadati</taxon>
        <taxon>Pseudomonadota</taxon>
        <taxon>Gammaproteobacteria</taxon>
        <taxon>Lysobacterales</taxon>
        <taxon>Rhodanobacteraceae</taxon>
        <taxon>Luteibacter</taxon>
    </lineage>
</organism>
<gene>
    <name evidence="2" type="ORF">P3W24_15870</name>
</gene>
<evidence type="ECO:0000313" key="2">
    <source>
        <dbReference type="EMBL" id="MDF4026452.1"/>
    </source>
</evidence>
<comment type="caution">
    <text evidence="2">The sequence shown here is derived from an EMBL/GenBank/DDBJ whole genome shotgun (WGS) entry which is preliminary data.</text>
</comment>
<proteinExistence type="predicted"/>
<dbReference type="Proteomes" id="UP001528850">
    <property type="component" value="Unassembled WGS sequence"/>
</dbReference>
<protein>
    <recommendedName>
        <fullName evidence="4">DUF3617 family protein</fullName>
    </recommendedName>
</protein>
<feature type="signal peptide" evidence="1">
    <location>
        <begin position="1"/>
        <end position="29"/>
    </location>
</feature>
<reference evidence="2 3" key="1">
    <citation type="journal article" date="2024" name="Curr. Microbiol.">
        <title>Luteibacter sahnii sp. nov., A Novel Yellow-Colored Xanthomonadin Pigment Producing Probiotic Bacterium from Healthy Rice Seed Microbiome.</title>
        <authorList>
            <person name="Jaiswal G."/>
            <person name="Rana R."/>
            <person name="Nayak P.K."/>
            <person name="Chouhan R."/>
            <person name="Gandhi S.G."/>
            <person name="Patel H.K."/>
            <person name="Patil P.B."/>
        </authorList>
    </citation>
    <scope>NUCLEOTIDE SEQUENCE [LARGE SCALE GENOMIC DNA]</scope>
    <source>
        <strain evidence="2 3">PPL201</strain>
    </source>
</reference>
<accession>A0ABT6BE92</accession>
<name>A0ABT6BE92_9GAMM</name>